<protein>
    <recommendedName>
        <fullName evidence="3">hAT-like transposase RNase-H fold domain-containing protein</fullName>
    </recommendedName>
</protein>
<dbReference type="EMBL" id="LAVV01006615">
    <property type="protein sequence ID" value="KNZ59109.1"/>
    <property type="molecule type" value="Genomic_DNA"/>
</dbReference>
<dbReference type="AlphaFoldDB" id="A0A0L6VEF2"/>
<evidence type="ECO:0008006" key="3">
    <source>
        <dbReference type="Google" id="ProtNLM"/>
    </source>
</evidence>
<dbReference type="SUPFAM" id="SSF53098">
    <property type="entry name" value="Ribonuclease H-like"/>
    <property type="match status" value="1"/>
</dbReference>
<dbReference type="VEuPathDB" id="FungiDB:VP01_17g11"/>
<dbReference type="Proteomes" id="UP000037035">
    <property type="component" value="Unassembled WGS sequence"/>
</dbReference>
<keyword evidence="2" id="KW-1185">Reference proteome</keyword>
<accession>A0A0L6VEF2</accession>
<dbReference type="OrthoDB" id="2505635at2759"/>
<dbReference type="InterPro" id="IPR012337">
    <property type="entry name" value="RNaseH-like_sf"/>
</dbReference>
<sequence>MTRTRFVTLIENQQKQPARKKITINKRKNLYCANEQDKETLKETVVDFAQPNLCELGYNFTVLDIDVSKRWNSTFHMIQRAIDLRQPCDHFCNENAELLPLGEATEILCASKYPSLNKALPIYIVLIKHLKQPASQIINKVEQCLLDSLEKPFYFCAMILDPTFKITFWKTMEPFIVDYYKYLFNNILEKF</sequence>
<name>A0A0L6VEF2_9BASI</name>
<evidence type="ECO:0000313" key="1">
    <source>
        <dbReference type="EMBL" id="KNZ59109.1"/>
    </source>
</evidence>
<reference evidence="1 2" key="1">
    <citation type="submission" date="2015-08" db="EMBL/GenBank/DDBJ databases">
        <title>Next Generation Sequencing and Analysis of the Genome of Puccinia sorghi L Schw, the Causal Agent of Maize Common Rust.</title>
        <authorList>
            <person name="Rochi L."/>
            <person name="Burguener G."/>
            <person name="Darino M."/>
            <person name="Turjanski A."/>
            <person name="Kreff E."/>
            <person name="Dieguez M.J."/>
            <person name="Sacco F."/>
        </authorList>
    </citation>
    <scope>NUCLEOTIDE SEQUENCE [LARGE SCALE GENOMIC DNA]</scope>
    <source>
        <strain evidence="1 2">RO10H11247</strain>
    </source>
</reference>
<evidence type="ECO:0000313" key="2">
    <source>
        <dbReference type="Proteomes" id="UP000037035"/>
    </source>
</evidence>
<organism evidence="1 2">
    <name type="scientific">Puccinia sorghi</name>
    <dbReference type="NCBI Taxonomy" id="27349"/>
    <lineage>
        <taxon>Eukaryota</taxon>
        <taxon>Fungi</taxon>
        <taxon>Dikarya</taxon>
        <taxon>Basidiomycota</taxon>
        <taxon>Pucciniomycotina</taxon>
        <taxon>Pucciniomycetes</taxon>
        <taxon>Pucciniales</taxon>
        <taxon>Pucciniaceae</taxon>
        <taxon>Puccinia</taxon>
    </lineage>
</organism>
<proteinExistence type="predicted"/>
<comment type="caution">
    <text evidence="1">The sequence shown here is derived from an EMBL/GenBank/DDBJ whole genome shotgun (WGS) entry which is preliminary data.</text>
</comment>
<gene>
    <name evidence="1" type="ORF">VP01_17g11</name>
</gene>